<comment type="function">
    <text evidence="8">Ligates lysine onto the cytidine present at position 34 of the AUA codon-specific tRNA(Ile) that contains the anticodon CAU, in an ATP-dependent manner. Cytidine is converted to lysidine, thus changing the amino acid specificity of the tRNA from methionine to isoleucine.</text>
</comment>
<keyword evidence="4 8" id="KW-0819">tRNA processing</keyword>
<organism evidence="10 11">
    <name type="scientific">Flavobacterium microcysteis</name>
    <dbReference type="NCBI Taxonomy" id="2596891"/>
    <lineage>
        <taxon>Bacteria</taxon>
        <taxon>Pseudomonadati</taxon>
        <taxon>Bacteroidota</taxon>
        <taxon>Flavobacteriia</taxon>
        <taxon>Flavobacteriales</taxon>
        <taxon>Flavobacteriaceae</taxon>
        <taxon>Flavobacterium</taxon>
    </lineage>
</organism>
<protein>
    <recommendedName>
        <fullName evidence="8">tRNA(Ile)-lysidine synthase</fullName>
        <ecNumber evidence="8">6.3.4.19</ecNumber>
    </recommendedName>
    <alternativeName>
        <fullName evidence="8">tRNA(Ile)-2-lysyl-cytidine synthase</fullName>
    </alternativeName>
    <alternativeName>
        <fullName evidence="8">tRNA(Ile)-lysidine synthetase</fullName>
    </alternativeName>
</protein>
<keyword evidence="2 8" id="KW-0963">Cytoplasm</keyword>
<comment type="caution">
    <text evidence="10">The sequence shown here is derived from an EMBL/GenBank/DDBJ whole genome shotgun (WGS) entry which is preliminary data.</text>
</comment>
<dbReference type="OrthoDB" id="9807403at2"/>
<sequence>MLLEFQKHLAENLPFLKEKKLLLALSGGLDSMVLAHLLKESGCTVALAHCNFQLRGNESDGDEKFIRDFALENKFQLFVTRFNTESFASDNKLSIQVAARQLRYIWFYQLLEENKLDYILTAHHLDDNLETFLINLTRGTGLDGLTGIPVQNDKIVRPLLNFSREEIKNFASENKIEWREDSSNSSDKYLRNKLRHDIVPILKNLNPSFLDSFQDTLNSLQQSKSLADDASVLVYKQVVSEKDKQKHFAISELKRLPNYQAYLYEWLKPFGFKAWNDIYELIEAQSGKIILSENYRLLKDREHLILEPILEKDTAVYEIIGDEIKSPIHLKISTADQIIKPLDSNSIYVDKETLKFPLHIRKWQEGDYFCPAGIDGKKKVSKYFKDEKMSLPEKENTWLLISDHKIVWIIGKRSDQRFYATNTTQQILKIETLK</sequence>
<dbReference type="PANTHER" id="PTHR43033:SF1">
    <property type="entry name" value="TRNA(ILE)-LYSIDINE SYNTHASE-RELATED"/>
    <property type="match status" value="1"/>
</dbReference>
<dbReference type="Pfam" id="PF01171">
    <property type="entry name" value="ATP_bind_3"/>
    <property type="match status" value="1"/>
</dbReference>
<dbReference type="InterPro" id="IPR014729">
    <property type="entry name" value="Rossmann-like_a/b/a_fold"/>
</dbReference>
<dbReference type="NCBIfam" id="TIGR02433">
    <property type="entry name" value="lysidine_TilS_C"/>
    <property type="match status" value="1"/>
</dbReference>
<gene>
    <name evidence="8 10" type="primary">tilS</name>
    <name evidence="10" type="ORF">FJA49_05220</name>
</gene>
<keyword evidence="3 8" id="KW-0436">Ligase</keyword>
<dbReference type="GO" id="GO:0005524">
    <property type="term" value="F:ATP binding"/>
    <property type="evidence" value="ECO:0007669"/>
    <property type="project" value="UniProtKB-UniRule"/>
</dbReference>
<dbReference type="SUPFAM" id="SSF52402">
    <property type="entry name" value="Adenine nucleotide alpha hydrolases-like"/>
    <property type="match status" value="1"/>
</dbReference>
<dbReference type="Proteomes" id="UP000319175">
    <property type="component" value="Unassembled WGS sequence"/>
</dbReference>
<comment type="catalytic activity">
    <reaction evidence="7 8">
        <text>cytidine(34) in tRNA(Ile2) + L-lysine + ATP = lysidine(34) in tRNA(Ile2) + AMP + diphosphate + H(+)</text>
        <dbReference type="Rhea" id="RHEA:43744"/>
        <dbReference type="Rhea" id="RHEA-COMP:10625"/>
        <dbReference type="Rhea" id="RHEA-COMP:10670"/>
        <dbReference type="ChEBI" id="CHEBI:15378"/>
        <dbReference type="ChEBI" id="CHEBI:30616"/>
        <dbReference type="ChEBI" id="CHEBI:32551"/>
        <dbReference type="ChEBI" id="CHEBI:33019"/>
        <dbReference type="ChEBI" id="CHEBI:82748"/>
        <dbReference type="ChEBI" id="CHEBI:83665"/>
        <dbReference type="ChEBI" id="CHEBI:456215"/>
        <dbReference type="EC" id="6.3.4.19"/>
    </reaction>
</comment>
<keyword evidence="11" id="KW-1185">Reference proteome</keyword>
<evidence type="ECO:0000256" key="5">
    <source>
        <dbReference type="ARBA" id="ARBA00022741"/>
    </source>
</evidence>
<dbReference type="InterPro" id="IPR011063">
    <property type="entry name" value="TilS/TtcA_N"/>
</dbReference>
<evidence type="ECO:0000256" key="1">
    <source>
        <dbReference type="ARBA" id="ARBA00004496"/>
    </source>
</evidence>
<comment type="subcellular location">
    <subcellularLocation>
        <location evidence="1 8">Cytoplasm</location>
    </subcellularLocation>
</comment>
<evidence type="ECO:0000256" key="6">
    <source>
        <dbReference type="ARBA" id="ARBA00022840"/>
    </source>
</evidence>
<dbReference type="Pfam" id="PF11734">
    <property type="entry name" value="TilS_C"/>
    <property type="match status" value="1"/>
</dbReference>
<proteinExistence type="inferred from homology"/>
<evidence type="ECO:0000313" key="11">
    <source>
        <dbReference type="Proteomes" id="UP000319175"/>
    </source>
</evidence>
<comment type="similarity">
    <text evidence="8">Belongs to the tRNA(Ile)-lysidine synthase family.</text>
</comment>
<evidence type="ECO:0000256" key="3">
    <source>
        <dbReference type="ARBA" id="ARBA00022598"/>
    </source>
</evidence>
<dbReference type="Gene3D" id="3.40.50.620">
    <property type="entry name" value="HUPs"/>
    <property type="match status" value="1"/>
</dbReference>
<dbReference type="InterPro" id="IPR012094">
    <property type="entry name" value="tRNA_Ile_lys_synt"/>
</dbReference>
<dbReference type="CDD" id="cd01992">
    <property type="entry name" value="TilS_N"/>
    <property type="match status" value="1"/>
</dbReference>
<feature type="domain" description="Lysidine-tRNA(Ile) synthetase C-terminal" evidence="9">
    <location>
        <begin position="358"/>
        <end position="430"/>
    </location>
</feature>
<dbReference type="NCBIfam" id="TIGR02432">
    <property type="entry name" value="lysidine_TilS_N"/>
    <property type="match status" value="1"/>
</dbReference>
<evidence type="ECO:0000256" key="2">
    <source>
        <dbReference type="ARBA" id="ARBA00022490"/>
    </source>
</evidence>
<keyword evidence="6 8" id="KW-0067">ATP-binding</keyword>
<dbReference type="GO" id="GO:0006400">
    <property type="term" value="P:tRNA modification"/>
    <property type="evidence" value="ECO:0007669"/>
    <property type="project" value="UniProtKB-UniRule"/>
</dbReference>
<dbReference type="InterPro" id="IPR012795">
    <property type="entry name" value="tRNA_Ile_lys_synt_N"/>
</dbReference>
<dbReference type="PANTHER" id="PTHR43033">
    <property type="entry name" value="TRNA(ILE)-LYSIDINE SYNTHASE-RELATED"/>
    <property type="match status" value="1"/>
</dbReference>
<feature type="binding site" evidence="8">
    <location>
        <begin position="26"/>
        <end position="31"/>
    </location>
    <ligand>
        <name>ATP</name>
        <dbReference type="ChEBI" id="CHEBI:30616"/>
    </ligand>
</feature>
<dbReference type="GO" id="GO:0032267">
    <property type="term" value="F:tRNA(Ile)-lysidine synthase activity"/>
    <property type="evidence" value="ECO:0007669"/>
    <property type="project" value="UniProtKB-EC"/>
</dbReference>
<dbReference type="HAMAP" id="MF_01161">
    <property type="entry name" value="tRNA_Ile_lys_synt"/>
    <property type="match status" value="1"/>
</dbReference>
<dbReference type="GO" id="GO:0005737">
    <property type="term" value="C:cytoplasm"/>
    <property type="evidence" value="ECO:0007669"/>
    <property type="project" value="UniProtKB-SubCell"/>
</dbReference>
<dbReference type="EC" id="6.3.4.19" evidence="8"/>
<keyword evidence="5 8" id="KW-0547">Nucleotide-binding</keyword>
<evidence type="ECO:0000256" key="8">
    <source>
        <dbReference type="HAMAP-Rule" id="MF_01161"/>
    </source>
</evidence>
<dbReference type="SMART" id="SM00977">
    <property type="entry name" value="TilS_C"/>
    <property type="match status" value="1"/>
</dbReference>
<reference evidence="10 11" key="1">
    <citation type="submission" date="2019-06" db="EMBL/GenBank/DDBJ databases">
        <title>Flavobacterium sp. MaA-Y11 from geoumgang.</title>
        <authorList>
            <person name="Jeong S."/>
        </authorList>
    </citation>
    <scope>NUCLEOTIDE SEQUENCE [LARGE SCALE GENOMIC DNA]</scope>
    <source>
        <strain evidence="10 11">MaA-Y11</strain>
    </source>
</reference>
<evidence type="ECO:0000256" key="4">
    <source>
        <dbReference type="ARBA" id="ARBA00022694"/>
    </source>
</evidence>
<dbReference type="InterPro" id="IPR012796">
    <property type="entry name" value="Lysidine-tRNA-synth_C"/>
</dbReference>
<name>A0A501QFX7_9FLAO</name>
<evidence type="ECO:0000259" key="9">
    <source>
        <dbReference type="SMART" id="SM00977"/>
    </source>
</evidence>
<comment type="domain">
    <text evidence="8">The N-terminal region contains the highly conserved SGGXDS motif, predicted to be a P-loop motif involved in ATP binding.</text>
</comment>
<dbReference type="SUPFAM" id="SSF56037">
    <property type="entry name" value="PheT/TilS domain"/>
    <property type="match status" value="1"/>
</dbReference>
<dbReference type="AlphaFoldDB" id="A0A501QFX7"/>
<dbReference type="RefSeq" id="WP_139999571.1">
    <property type="nucleotide sequence ID" value="NZ_VFJE01000051.1"/>
</dbReference>
<evidence type="ECO:0000256" key="7">
    <source>
        <dbReference type="ARBA" id="ARBA00048539"/>
    </source>
</evidence>
<dbReference type="EMBL" id="VFJE01000051">
    <property type="protein sequence ID" value="TPD71302.1"/>
    <property type="molecule type" value="Genomic_DNA"/>
</dbReference>
<evidence type="ECO:0000313" key="10">
    <source>
        <dbReference type="EMBL" id="TPD71302.1"/>
    </source>
</evidence>
<accession>A0A501QFX7</accession>